<comment type="cofactor">
    <cofactor evidence="1">
        <name>Mg(2+)</name>
        <dbReference type="ChEBI" id="CHEBI:18420"/>
    </cofactor>
</comment>
<proteinExistence type="inferred from homology"/>
<evidence type="ECO:0000256" key="1">
    <source>
        <dbReference type="ARBA" id="ARBA00001946"/>
    </source>
</evidence>
<keyword evidence="6 9" id="KW-0479">Metal-binding</keyword>
<evidence type="ECO:0000256" key="6">
    <source>
        <dbReference type="ARBA" id="ARBA00022723"/>
    </source>
</evidence>
<evidence type="ECO:0000259" key="10">
    <source>
        <dbReference type="Pfam" id="PF00483"/>
    </source>
</evidence>
<dbReference type="Proteomes" id="UP000501253">
    <property type="component" value="Chromosome"/>
</dbReference>
<comment type="catalytic activity">
    <reaction evidence="8 9">
        <text>dTTP + alpha-D-glucose 1-phosphate + H(+) = dTDP-alpha-D-glucose + diphosphate</text>
        <dbReference type="Rhea" id="RHEA:15225"/>
        <dbReference type="ChEBI" id="CHEBI:15378"/>
        <dbReference type="ChEBI" id="CHEBI:33019"/>
        <dbReference type="ChEBI" id="CHEBI:37568"/>
        <dbReference type="ChEBI" id="CHEBI:57477"/>
        <dbReference type="ChEBI" id="CHEBI:58601"/>
        <dbReference type="EC" id="2.7.7.24"/>
    </reaction>
</comment>
<dbReference type="GO" id="GO:0008879">
    <property type="term" value="F:glucose-1-phosphate thymidylyltransferase activity"/>
    <property type="evidence" value="ECO:0007669"/>
    <property type="project" value="UniProtKB-EC"/>
</dbReference>
<dbReference type="InterPro" id="IPR005907">
    <property type="entry name" value="G1P_thy_trans_s"/>
</dbReference>
<feature type="domain" description="Nucleotidyl transferase" evidence="10">
    <location>
        <begin position="2"/>
        <end position="241"/>
    </location>
</feature>
<evidence type="ECO:0000256" key="4">
    <source>
        <dbReference type="ARBA" id="ARBA00022679"/>
    </source>
</evidence>
<dbReference type="Gene3D" id="3.90.550.10">
    <property type="entry name" value="Spore Coat Polysaccharide Biosynthesis Protein SpsA, Chain A"/>
    <property type="match status" value="1"/>
</dbReference>
<dbReference type="PANTHER" id="PTHR43532:SF1">
    <property type="entry name" value="GLUCOSE-1-PHOSPHATE THYMIDYLYLTRANSFERASE 1"/>
    <property type="match status" value="1"/>
</dbReference>
<keyword evidence="5 9" id="KW-0548">Nucleotidyltransferase</keyword>
<dbReference type="RefSeq" id="WP_168719246.1">
    <property type="nucleotide sequence ID" value="NZ_CP042909.1"/>
</dbReference>
<evidence type="ECO:0000256" key="7">
    <source>
        <dbReference type="ARBA" id="ARBA00022842"/>
    </source>
</evidence>
<dbReference type="PANTHER" id="PTHR43532">
    <property type="entry name" value="GLUCOSE-1-PHOSPHATE THYMIDYLYLTRANSFERASE"/>
    <property type="match status" value="1"/>
</dbReference>
<accession>A0A6H1WRS7</accession>
<comment type="function">
    <text evidence="9">Catalyzes the formation of dTDP-glucose, from dTTP and glucose 1-phosphate, as well as its pyrophosphorolysis.</text>
</comment>
<dbReference type="Pfam" id="PF00483">
    <property type="entry name" value="NTP_transferase"/>
    <property type="match status" value="1"/>
</dbReference>
<evidence type="ECO:0000256" key="3">
    <source>
        <dbReference type="ARBA" id="ARBA00012461"/>
    </source>
</evidence>
<gene>
    <name evidence="11" type="primary">rfbA</name>
    <name evidence="11" type="ORF">FVE67_03360</name>
</gene>
<dbReference type="NCBIfam" id="TIGR01207">
    <property type="entry name" value="rmlA"/>
    <property type="match status" value="1"/>
</dbReference>
<protein>
    <recommendedName>
        <fullName evidence="3 9">Glucose-1-phosphate thymidylyltransferase</fullName>
        <ecNumber evidence="3 9">2.7.7.24</ecNumber>
    </recommendedName>
</protein>
<dbReference type="AlphaFoldDB" id="A0A6H1WRS7"/>
<organism evidence="11 12">
    <name type="scientific">Thermosulfurimonas marina</name>
    <dbReference type="NCBI Taxonomy" id="2047767"/>
    <lineage>
        <taxon>Bacteria</taxon>
        <taxon>Pseudomonadati</taxon>
        <taxon>Thermodesulfobacteriota</taxon>
        <taxon>Thermodesulfobacteria</taxon>
        <taxon>Thermodesulfobacteriales</taxon>
        <taxon>Thermodesulfobacteriaceae</taxon>
        <taxon>Thermosulfurimonas</taxon>
    </lineage>
</organism>
<evidence type="ECO:0000313" key="12">
    <source>
        <dbReference type="Proteomes" id="UP000501253"/>
    </source>
</evidence>
<reference evidence="11 12" key="1">
    <citation type="submission" date="2019-08" db="EMBL/GenBank/DDBJ databases">
        <title>Complete genome sequence of Thermosulfurimonas marina SU872T, an anaerobic thermophilic chemolithoautotrophic bacterium isolated from a shallow marine hydrothermal vent.</title>
        <authorList>
            <person name="Allioux M."/>
            <person name="Jebbar M."/>
            <person name="Slobodkina G."/>
            <person name="Slobodkin A."/>
            <person name="Moalic Y."/>
            <person name="Frolova A."/>
            <person name="Shao Z."/>
            <person name="Alain K."/>
        </authorList>
    </citation>
    <scope>NUCLEOTIDE SEQUENCE [LARGE SCALE GENOMIC DNA]</scope>
    <source>
        <strain evidence="11 12">SU872</strain>
    </source>
</reference>
<dbReference type="KEGG" id="tmai:FVE67_03360"/>
<evidence type="ECO:0000256" key="5">
    <source>
        <dbReference type="ARBA" id="ARBA00022695"/>
    </source>
</evidence>
<comment type="similarity">
    <text evidence="2 9">Belongs to the glucose-1-phosphate thymidylyltransferase family.</text>
</comment>
<dbReference type="InterPro" id="IPR005835">
    <property type="entry name" value="NTP_transferase_dom"/>
</dbReference>
<name>A0A6H1WRS7_9BACT</name>
<dbReference type="CDD" id="cd02538">
    <property type="entry name" value="G1P_TT_short"/>
    <property type="match status" value="1"/>
</dbReference>
<sequence>MKSIILAGGSGTRLYPVTKVVNKHLLPIYNKPMIYYPLSLVMLLRIREVLLVVNPQDLESFKKLLGDGSQLGMSIEYAIQEKPRGLAEGLILGEKFINGDKVFYLLGDNIFFGHDLPKIMKEAMKEVQERGGAYVFGYYVKDPERFGVVEFDEKGNVISLEEKPKKPRSNYAVVGAYFYDEEVVEIAKRVKPSKRGELEITSVNEEYLKRGKLRVKILGRGFAWFDAGTHDSFLEAGEFVETIEKKTGLMIGCIEEIAYRNGWIDREQLIKLAKTMSKTEYGKYLMRIAEE</sequence>
<dbReference type="SUPFAM" id="SSF53448">
    <property type="entry name" value="Nucleotide-diphospho-sugar transferases"/>
    <property type="match status" value="1"/>
</dbReference>
<evidence type="ECO:0000256" key="2">
    <source>
        <dbReference type="ARBA" id="ARBA00010480"/>
    </source>
</evidence>
<evidence type="ECO:0000313" key="11">
    <source>
        <dbReference type="EMBL" id="QJA05892.1"/>
    </source>
</evidence>
<dbReference type="EMBL" id="CP042909">
    <property type="protein sequence ID" value="QJA05892.1"/>
    <property type="molecule type" value="Genomic_DNA"/>
</dbReference>
<keyword evidence="12" id="KW-1185">Reference proteome</keyword>
<evidence type="ECO:0000256" key="8">
    <source>
        <dbReference type="ARBA" id="ARBA00049336"/>
    </source>
</evidence>
<dbReference type="EC" id="2.7.7.24" evidence="3 9"/>
<dbReference type="InterPro" id="IPR029044">
    <property type="entry name" value="Nucleotide-diphossugar_trans"/>
</dbReference>
<evidence type="ECO:0000256" key="9">
    <source>
        <dbReference type="RuleBase" id="RU003706"/>
    </source>
</evidence>
<keyword evidence="7 9" id="KW-0460">Magnesium</keyword>
<keyword evidence="4 9" id="KW-0808">Transferase</keyword>
<dbReference type="FunFam" id="3.90.550.10:FF:000023">
    <property type="entry name" value="Glucose-1-phosphate thymidylyltransferase"/>
    <property type="match status" value="1"/>
</dbReference>
<dbReference type="GO" id="GO:0046872">
    <property type="term" value="F:metal ion binding"/>
    <property type="evidence" value="ECO:0007669"/>
    <property type="project" value="UniProtKB-KW"/>
</dbReference>